<sequence length="539" mass="60003">MARVRYSLQELQAQYNGGNLAPLEKVIRAFKGIQSLPWGDKNSFFLIGGYHGEPFHDPDWPGPAPDTYWGGYCNHYNVLFPTWHRAYMLRLENAMRAIAGCEDVTLPFWDECLDYNTDTPIPAVLTSPTFVLDGEVINNPLYSYTLPQQLNDATGQDNRYTKHIGYETVRFPLSGLVGTEIDRVQTELHNSKFKDPASNTVILNTNVKNWLSGEVVIPDDDPKNPTPKPDIFSVFSLFKQCLNAPNYTVFSNKQSATQWVIDSGSKDKYFVVSLEQPHNSIHLALGGFYQKGVYDADPILGANGDIAENNTDGLDPIFFMHHCYIDYAFWTWQKKWGKTAKGSLDVISGYPGTNSSDPMTSPTPNIPPNTDLTPQTPLAPFSKDDGTYYTSDDVTDIENDLGYTYGRGSLDPVLSAPEAMAPDPAIERPERLIQATGINRAQYPGSFVVRTYAKLPSGQKIEIGREAILSRWDVKRCANCQVSLPVEALTPLTGPLIEILRSRGVDIDKDFKVEVHSHHDYHLTAPLIGDGDGPGFLVI</sequence>
<evidence type="ECO:0000256" key="8">
    <source>
        <dbReference type="SAM" id="MobiDB-lite"/>
    </source>
</evidence>
<comment type="similarity">
    <text evidence="1">Belongs to the tyrosinase family.</text>
</comment>
<proteinExistence type="inferred from homology"/>
<gene>
    <name evidence="11" type="ORF">BKA67DRAFT_517805</name>
</gene>
<feature type="region of interest" description="Disordered" evidence="8">
    <location>
        <begin position="351"/>
        <end position="385"/>
    </location>
</feature>
<dbReference type="PANTHER" id="PTHR11474">
    <property type="entry name" value="TYROSINASE FAMILY MEMBER"/>
    <property type="match status" value="1"/>
</dbReference>
<dbReference type="GO" id="GO:0042438">
    <property type="term" value="P:melanin biosynthetic process"/>
    <property type="evidence" value="ECO:0007669"/>
    <property type="project" value="UniProtKB-KW"/>
</dbReference>
<reference evidence="11" key="1">
    <citation type="journal article" date="2021" name="Nat. Commun.">
        <title>Genetic determinants of endophytism in the Arabidopsis root mycobiome.</title>
        <authorList>
            <person name="Mesny F."/>
            <person name="Miyauchi S."/>
            <person name="Thiergart T."/>
            <person name="Pickel B."/>
            <person name="Atanasova L."/>
            <person name="Karlsson M."/>
            <person name="Huettel B."/>
            <person name="Barry K.W."/>
            <person name="Haridas S."/>
            <person name="Chen C."/>
            <person name="Bauer D."/>
            <person name="Andreopoulos W."/>
            <person name="Pangilinan J."/>
            <person name="LaButti K."/>
            <person name="Riley R."/>
            <person name="Lipzen A."/>
            <person name="Clum A."/>
            <person name="Drula E."/>
            <person name="Henrissat B."/>
            <person name="Kohler A."/>
            <person name="Grigoriev I.V."/>
            <person name="Martin F.M."/>
            <person name="Hacquard S."/>
        </authorList>
    </citation>
    <scope>NUCLEOTIDE SEQUENCE</scope>
    <source>
        <strain evidence="11">MPI-SDFR-AT-0073</strain>
    </source>
</reference>
<dbReference type="InterPro" id="IPR008922">
    <property type="entry name" value="Di-copper_centre_dom_sf"/>
</dbReference>
<dbReference type="EC" id="1.14.18.1" evidence="2"/>
<dbReference type="PRINTS" id="PR00092">
    <property type="entry name" value="TYROSINASE"/>
</dbReference>
<feature type="compositionally biased region" description="Polar residues" evidence="8">
    <location>
        <begin position="351"/>
        <end position="376"/>
    </location>
</feature>
<organism evidence="11 12">
    <name type="scientific">Truncatella angustata</name>
    <dbReference type="NCBI Taxonomy" id="152316"/>
    <lineage>
        <taxon>Eukaryota</taxon>
        <taxon>Fungi</taxon>
        <taxon>Dikarya</taxon>
        <taxon>Ascomycota</taxon>
        <taxon>Pezizomycotina</taxon>
        <taxon>Sordariomycetes</taxon>
        <taxon>Xylariomycetidae</taxon>
        <taxon>Amphisphaeriales</taxon>
        <taxon>Sporocadaceae</taxon>
        <taxon>Truncatella</taxon>
    </lineage>
</organism>
<dbReference type="OrthoDB" id="6132182at2759"/>
<evidence type="ECO:0000256" key="2">
    <source>
        <dbReference type="ARBA" id="ARBA00011906"/>
    </source>
</evidence>
<comment type="catalytic activity">
    <reaction evidence="7">
        <text>L-tyrosine + O2 = L-dopaquinone + H2O</text>
        <dbReference type="Rhea" id="RHEA:18117"/>
        <dbReference type="ChEBI" id="CHEBI:15377"/>
        <dbReference type="ChEBI" id="CHEBI:15379"/>
        <dbReference type="ChEBI" id="CHEBI:57924"/>
        <dbReference type="ChEBI" id="CHEBI:58315"/>
        <dbReference type="EC" id="1.14.18.1"/>
    </reaction>
</comment>
<dbReference type="Gene3D" id="1.10.1280.10">
    <property type="entry name" value="Di-copper center containing domain from catechol oxidase"/>
    <property type="match status" value="1"/>
</dbReference>
<dbReference type="Pfam" id="PF00264">
    <property type="entry name" value="Tyrosinase"/>
    <property type="match status" value="1"/>
</dbReference>
<dbReference type="PROSITE" id="PS00497">
    <property type="entry name" value="TYROSINASE_1"/>
    <property type="match status" value="1"/>
</dbReference>
<dbReference type="PROSITE" id="PS00498">
    <property type="entry name" value="TYROSINASE_2"/>
    <property type="match status" value="1"/>
</dbReference>
<keyword evidence="3" id="KW-0479">Metal-binding</keyword>
<comment type="catalytic activity">
    <reaction evidence="6">
        <text>2 L-dopa + O2 = 2 L-dopaquinone + 2 H2O</text>
        <dbReference type="Rhea" id="RHEA:34287"/>
        <dbReference type="ChEBI" id="CHEBI:15377"/>
        <dbReference type="ChEBI" id="CHEBI:15379"/>
        <dbReference type="ChEBI" id="CHEBI:57504"/>
        <dbReference type="ChEBI" id="CHEBI:57924"/>
        <dbReference type="EC" id="1.14.18.1"/>
    </reaction>
</comment>
<name>A0A9P8ULC3_9PEZI</name>
<evidence type="ECO:0000256" key="5">
    <source>
        <dbReference type="ARBA" id="ARBA00023101"/>
    </source>
</evidence>
<dbReference type="GeneID" id="70126834"/>
<feature type="domain" description="Tyrosinase copper-binding" evidence="10">
    <location>
        <begin position="315"/>
        <end position="326"/>
    </location>
</feature>
<dbReference type="PANTHER" id="PTHR11474:SF76">
    <property type="entry name" value="SHKT DOMAIN-CONTAINING PROTEIN"/>
    <property type="match status" value="1"/>
</dbReference>
<evidence type="ECO:0000259" key="10">
    <source>
        <dbReference type="PROSITE" id="PS00498"/>
    </source>
</evidence>
<dbReference type="EMBL" id="JAGPXC010000004">
    <property type="protein sequence ID" value="KAH6654082.1"/>
    <property type="molecule type" value="Genomic_DNA"/>
</dbReference>
<dbReference type="SUPFAM" id="SSF48056">
    <property type="entry name" value="Di-copper centre-containing domain"/>
    <property type="match status" value="1"/>
</dbReference>
<dbReference type="GO" id="GO:0004503">
    <property type="term" value="F:tyrosinase activity"/>
    <property type="evidence" value="ECO:0007669"/>
    <property type="project" value="UniProtKB-EC"/>
</dbReference>
<keyword evidence="4" id="KW-0186">Copper</keyword>
<dbReference type="GO" id="GO:0046872">
    <property type="term" value="F:metal ion binding"/>
    <property type="evidence" value="ECO:0007669"/>
    <property type="project" value="UniProtKB-KW"/>
</dbReference>
<evidence type="ECO:0000313" key="12">
    <source>
        <dbReference type="Proteomes" id="UP000758603"/>
    </source>
</evidence>
<evidence type="ECO:0000256" key="7">
    <source>
        <dbReference type="ARBA" id="ARBA00048881"/>
    </source>
</evidence>
<dbReference type="RefSeq" id="XP_045958352.1">
    <property type="nucleotide sequence ID" value="XM_046097942.1"/>
</dbReference>
<evidence type="ECO:0000259" key="9">
    <source>
        <dbReference type="PROSITE" id="PS00497"/>
    </source>
</evidence>
<protein>
    <recommendedName>
        <fullName evidence="2">tyrosinase</fullName>
        <ecNumber evidence="2">1.14.18.1</ecNumber>
    </recommendedName>
</protein>
<feature type="domain" description="Tyrosinase copper-binding" evidence="9">
    <location>
        <begin position="75"/>
        <end position="92"/>
    </location>
</feature>
<accession>A0A9P8ULC3</accession>
<comment type="caution">
    <text evidence="11">The sequence shown here is derived from an EMBL/GenBank/DDBJ whole genome shotgun (WGS) entry which is preliminary data.</text>
</comment>
<evidence type="ECO:0000256" key="4">
    <source>
        <dbReference type="ARBA" id="ARBA00023008"/>
    </source>
</evidence>
<keyword evidence="12" id="KW-1185">Reference proteome</keyword>
<keyword evidence="5" id="KW-0470">Melanin biosynthesis</keyword>
<dbReference type="AlphaFoldDB" id="A0A9P8ULC3"/>
<dbReference type="InterPro" id="IPR002227">
    <property type="entry name" value="Tyrosinase_Cu-bd"/>
</dbReference>
<dbReference type="InterPro" id="IPR050316">
    <property type="entry name" value="Tyrosinase/Hemocyanin"/>
</dbReference>
<dbReference type="Proteomes" id="UP000758603">
    <property type="component" value="Unassembled WGS sequence"/>
</dbReference>
<evidence type="ECO:0000313" key="11">
    <source>
        <dbReference type="EMBL" id="KAH6654082.1"/>
    </source>
</evidence>
<evidence type="ECO:0000256" key="3">
    <source>
        <dbReference type="ARBA" id="ARBA00022723"/>
    </source>
</evidence>
<evidence type="ECO:0000256" key="6">
    <source>
        <dbReference type="ARBA" id="ARBA00048233"/>
    </source>
</evidence>
<evidence type="ECO:0000256" key="1">
    <source>
        <dbReference type="ARBA" id="ARBA00009928"/>
    </source>
</evidence>